<accession>A0A8H6FR19</accession>
<feature type="chain" id="PRO_5034674625" description="Secreted protein" evidence="1">
    <location>
        <begin position="18"/>
        <end position="338"/>
    </location>
</feature>
<keyword evidence="3" id="KW-1185">Reference proteome</keyword>
<reference evidence="2 3" key="1">
    <citation type="journal article" date="2020" name="Genomics">
        <title>Complete, high-quality genomes from long-read metagenomic sequencing of two wolf lichen thalli reveals enigmatic genome architecture.</title>
        <authorList>
            <person name="McKenzie S.K."/>
            <person name="Walston R.F."/>
            <person name="Allen J.L."/>
        </authorList>
    </citation>
    <scope>NUCLEOTIDE SEQUENCE [LARGE SCALE GENOMIC DNA]</scope>
    <source>
        <strain evidence="2">WasteWater2</strain>
    </source>
</reference>
<dbReference type="EMBL" id="JACCJC010000041">
    <property type="protein sequence ID" value="KAF6233150.1"/>
    <property type="molecule type" value="Genomic_DNA"/>
</dbReference>
<keyword evidence="1" id="KW-0732">Signal</keyword>
<name>A0A8H6FR19_9LECA</name>
<organism evidence="2 3">
    <name type="scientific">Letharia columbiana</name>
    <dbReference type="NCBI Taxonomy" id="112416"/>
    <lineage>
        <taxon>Eukaryota</taxon>
        <taxon>Fungi</taxon>
        <taxon>Dikarya</taxon>
        <taxon>Ascomycota</taxon>
        <taxon>Pezizomycotina</taxon>
        <taxon>Lecanoromycetes</taxon>
        <taxon>OSLEUM clade</taxon>
        <taxon>Lecanoromycetidae</taxon>
        <taxon>Lecanorales</taxon>
        <taxon>Lecanorineae</taxon>
        <taxon>Parmeliaceae</taxon>
        <taxon>Letharia</taxon>
    </lineage>
</organism>
<proteinExistence type="predicted"/>
<dbReference type="AlphaFoldDB" id="A0A8H6FR19"/>
<comment type="caution">
    <text evidence="2">The sequence shown here is derived from an EMBL/GenBank/DDBJ whole genome shotgun (WGS) entry which is preliminary data.</text>
</comment>
<evidence type="ECO:0000313" key="3">
    <source>
        <dbReference type="Proteomes" id="UP000578531"/>
    </source>
</evidence>
<protein>
    <recommendedName>
        <fullName evidence="4">Secreted protein</fullName>
    </recommendedName>
</protein>
<gene>
    <name evidence="2" type="ORF">HO173_008694</name>
</gene>
<evidence type="ECO:0008006" key="4">
    <source>
        <dbReference type="Google" id="ProtNLM"/>
    </source>
</evidence>
<dbReference type="GeneID" id="59290348"/>
<dbReference type="RefSeq" id="XP_037162572.1">
    <property type="nucleotide sequence ID" value="XM_037310590.1"/>
</dbReference>
<sequence length="338" mass="37313">MQIITVVLGALALSVSALSSVQYPHASRQLPHLAPRLADQQTHTKTLIARNDDQEKNFTHNELFTLQKKFLDNFIAPNNTIQAKSINSSLLADNVQGRVDITRTFDGRELNTEYLFGLFANLATSTNDSNAFSLLGIPMSYEITHFAASQNIASASTLFQFFFQAINITVPIVIQTWNVYNSVGEISMYDASFTGWWQWLFDFLLGTATQQLSAVEGKTVTLADTVSYIQNKLAISICSTAQQYCVGPALQQYQNTTQCHAYLTQQTRFGEAYELGRNTLLCRMVHQNMVPFRPAVHCPHIGPSGGGYCVDTPSYAATVGATYFSNYAFAYGNGSLTG</sequence>
<dbReference type="OrthoDB" id="10010954at2759"/>
<dbReference type="Proteomes" id="UP000578531">
    <property type="component" value="Unassembled WGS sequence"/>
</dbReference>
<evidence type="ECO:0000256" key="1">
    <source>
        <dbReference type="SAM" id="SignalP"/>
    </source>
</evidence>
<feature type="signal peptide" evidence="1">
    <location>
        <begin position="1"/>
        <end position="17"/>
    </location>
</feature>
<evidence type="ECO:0000313" key="2">
    <source>
        <dbReference type="EMBL" id="KAF6233150.1"/>
    </source>
</evidence>